<sequence>MLLCLHFVRGYAGPRRPPAKVRRLSHAHQFIACHEVQLLCLPCVPRALPETCRSGGGSSSSALWHLDRGRRGGTALRRAHSGAGALAGYGDDPPSCSCDCCVVAERRPDEVVAGAGVKCVPSEDHSSEACGEQCRPVADDTVLRTAAEDQILDYQRFCFFECKPAAGTTSFVGTGCLVLEPSEVRRVVDASGNAMDPAAVYGRAEGPRPAEPAPALAARVEPPPPAGPRGQFAAERREEEPAALLAAGAELRGRHASAAVPGPAAAPSAASQALTQAFEDWGARAREAREQAEAAEKVAAAVQAAQPPTMQEAGRSAGGADPLLVIADVRSAAAEGRAAAKRAAASARTALQALKEASAVNERTAANVAEAELEQQD</sequence>
<evidence type="ECO:0000256" key="2">
    <source>
        <dbReference type="SAM" id="MobiDB-lite"/>
    </source>
</evidence>
<feature type="coiled-coil region" evidence="1">
    <location>
        <begin position="337"/>
        <end position="374"/>
    </location>
</feature>
<accession>A0A7S4QYQ3</accession>
<gene>
    <name evidence="3" type="ORF">AMON00008_LOCUS26691</name>
</gene>
<protein>
    <submittedName>
        <fullName evidence="3">Uncharacterized protein</fullName>
    </submittedName>
</protein>
<keyword evidence="1" id="KW-0175">Coiled coil</keyword>
<feature type="coiled-coil region" evidence="1">
    <location>
        <begin position="278"/>
        <end position="305"/>
    </location>
</feature>
<evidence type="ECO:0000256" key="1">
    <source>
        <dbReference type="SAM" id="Coils"/>
    </source>
</evidence>
<proteinExistence type="predicted"/>
<evidence type="ECO:0000313" key="3">
    <source>
        <dbReference type="EMBL" id="CAE4596063.1"/>
    </source>
</evidence>
<reference evidence="3" key="1">
    <citation type="submission" date="2021-01" db="EMBL/GenBank/DDBJ databases">
        <authorList>
            <person name="Corre E."/>
            <person name="Pelletier E."/>
            <person name="Niang G."/>
            <person name="Scheremetjew M."/>
            <person name="Finn R."/>
            <person name="Kale V."/>
            <person name="Holt S."/>
            <person name="Cochrane G."/>
            <person name="Meng A."/>
            <person name="Brown T."/>
            <person name="Cohen L."/>
        </authorList>
    </citation>
    <scope>NUCLEOTIDE SEQUENCE</scope>
    <source>
        <strain evidence="3">CCMP3105</strain>
    </source>
</reference>
<dbReference type="AlphaFoldDB" id="A0A7S4QYQ3"/>
<organism evidence="3">
    <name type="scientific">Alexandrium monilatum</name>
    <dbReference type="NCBI Taxonomy" id="311494"/>
    <lineage>
        <taxon>Eukaryota</taxon>
        <taxon>Sar</taxon>
        <taxon>Alveolata</taxon>
        <taxon>Dinophyceae</taxon>
        <taxon>Gonyaulacales</taxon>
        <taxon>Pyrocystaceae</taxon>
        <taxon>Alexandrium</taxon>
    </lineage>
</organism>
<feature type="region of interest" description="Disordered" evidence="2">
    <location>
        <begin position="201"/>
        <end position="240"/>
    </location>
</feature>
<dbReference type="EMBL" id="HBNR01038620">
    <property type="protein sequence ID" value="CAE4596063.1"/>
    <property type="molecule type" value="Transcribed_RNA"/>
</dbReference>
<name>A0A7S4QYQ3_9DINO</name>